<organism evidence="2 3">
    <name type="scientific">Rhizobium leguminosarum</name>
    <dbReference type="NCBI Taxonomy" id="384"/>
    <lineage>
        <taxon>Bacteria</taxon>
        <taxon>Pseudomonadati</taxon>
        <taxon>Pseudomonadota</taxon>
        <taxon>Alphaproteobacteria</taxon>
        <taxon>Hyphomicrobiales</taxon>
        <taxon>Rhizobiaceae</taxon>
        <taxon>Rhizobium/Agrobacterium group</taxon>
        <taxon>Rhizobium</taxon>
    </lineage>
</organism>
<feature type="transmembrane region" description="Helical" evidence="1">
    <location>
        <begin position="35"/>
        <end position="56"/>
    </location>
</feature>
<dbReference type="EMBL" id="JACBZV010000010">
    <property type="protein sequence ID" value="NYJ14086.1"/>
    <property type="molecule type" value="Genomic_DNA"/>
</dbReference>
<dbReference type="Proteomes" id="UP000535276">
    <property type="component" value="Unassembled WGS sequence"/>
</dbReference>
<gene>
    <name evidence="2" type="ORF">GGI64_005177</name>
</gene>
<protein>
    <submittedName>
        <fullName evidence="2">Uncharacterized protein</fullName>
    </submittedName>
</protein>
<name>A0A7Z0E3A6_RHILE</name>
<reference evidence="2 3" key="1">
    <citation type="submission" date="2020-07" db="EMBL/GenBank/DDBJ databases">
        <title>Genomic Encyclopedia of Type Strains, Phase IV (KMG-V): Genome sequencing to study the core and pangenomes of soil and plant-associated prokaryotes.</title>
        <authorList>
            <person name="Whitman W."/>
        </authorList>
    </citation>
    <scope>NUCLEOTIDE SEQUENCE [LARGE SCALE GENOMIC DNA]</scope>
    <source>
        <strain evidence="2 3">SEMIA 4052</strain>
    </source>
</reference>
<comment type="caution">
    <text evidence="2">The sequence shown here is derived from an EMBL/GenBank/DDBJ whole genome shotgun (WGS) entry which is preliminary data.</text>
</comment>
<keyword evidence="1" id="KW-0472">Membrane</keyword>
<dbReference type="AlphaFoldDB" id="A0A7Z0E3A6"/>
<sequence>MRKRPFPATFIAGMMPCHAPSIVAANPARKELAVLTLFLRKLLFGNSFLLIFISLLNL</sequence>
<proteinExistence type="predicted"/>
<evidence type="ECO:0000256" key="1">
    <source>
        <dbReference type="SAM" id="Phobius"/>
    </source>
</evidence>
<accession>A0A7Z0E3A6</accession>
<evidence type="ECO:0000313" key="3">
    <source>
        <dbReference type="Proteomes" id="UP000535276"/>
    </source>
</evidence>
<evidence type="ECO:0000313" key="2">
    <source>
        <dbReference type="EMBL" id="NYJ14086.1"/>
    </source>
</evidence>
<keyword evidence="1" id="KW-1133">Transmembrane helix</keyword>
<keyword evidence="1" id="KW-0812">Transmembrane</keyword>